<dbReference type="OrthoDB" id="20198at2759"/>
<evidence type="ECO:0000256" key="2">
    <source>
        <dbReference type="SAM" id="MobiDB-lite"/>
    </source>
</evidence>
<dbReference type="AlphaFoldDB" id="A0A550CFT1"/>
<evidence type="ECO:0000313" key="3">
    <source>
        <dbReference type="EMBL" id="TRM63662.1"/>
    </source>
</evidence>
<dbReference type="Gene3D" id="3.40.50.1000">
    <property type="entry name" value="HAD superfamily/HAD-like"/>
    <property type="match status" value="1"/>
</dbReference>
<evidence type="ECO:0000256" key="1">
    <source>
        <dbReference type="ARBA" id="ARBA00022801"/>
    </source>
</evidence>
<proteinExistence type="predicted"/>
<comment type="caution">
    <text evidence="3">The sequence shown here is derived from an EMBL/GenBank/DDBJ whole genome shotgun (WGS) entry which is preliminary data.</text>
</comment>
<dbReference type="InterPro" id="IPR036412">
    <property type="entry name" value="HAD-like_sf"/>
</dbReference>
<dbReference type="SUPFAM" id="SSF56784">
    <property type="entry name" value="HAD-like"/>
    <property type="match status" value="1"/>
</dbReference>
<evidence type="ECO:0000313" key="4">
    <source>
        <dbReference type="Proteomes" id="UP000320762"/>
    </source>
</evidence>
<dbReference type="InterPro" id="IPR023214">
    <property type="entry name" value="HAD_sf"/>
</dbReference>
<accession>A0A550CFT1</accession>
<dbReference type="InterPro" id="IPR051540">
    <property type="entry name" value="S-2-haloacid_dehalogenase"/>
</dbReference>
<reference evidence="3 4" key="1">
    <citation type="journal article" date="2019" name="New Phytol.">
        <title>Comparative genomics reveals unique wood-decay strategies and fruiting body development in the Schizophyllaceae.</title>
        <authorList>
            <person name="Almasi E."/>
            <person name="Sahu N."/>
            <person name="Krizsan K."/>
            <person name="Balint B."/>
            <person name="Kovacs G.M."/>
            <person name="Kiss B."/>
            <person name="Cseklye J."/>
            <person name="Drula E."/>
            <person name="Henrissat B."/>
            <person name="Nagy I."/>
            <person name="Chovatia M."/>
            <person name="Adam C."/>
            <person name="LaButti K."/>
            <person name="Lipzen A."/>
            <person name="Riley R."/>
            <person name="Grigoriev I.V."/>
            <person name="Nagy L.G."/>
        </authorList>
    </citation>
    <scope>NUCLEOTIDE SEQUENCE [LARGE SCALE GENOMIC DNA]</scope>
    <source>
        <strain evidence="3 4">NL-1724</strain>
    </source>
</reference>
<name>A0A550CFT1_9AGAR</name>
<dbReference type="Gene3D" id="1.10.150.750">
    <property type="match status" value="1"/>
</dbReference>
<dbReference type="GO" id="GO:0016787">
    <property type="term" value="F:hydrolase activity"/>
    <property type="evidence" value="ECO:0007669"/>
    <property type="project" value="UniProtKB-KW"/>
</dbReference>
<protein>
    <submittedName>
        <fullName evidence="3">HAD-like domain-containing protein</fullName>
    </submittedName>
</protein>
<gene>
    <name evidence="3" type="ORF">BD626DRAFT_494990</name>
</gene>
<feature type="region of interest" description="Disordered" evidence="2">
    <location>
        <begin position="90"/>
        <end position="110"/>
    </location>
</feature>
<keyword evidence="1" id="KW-0378">Hydrolase</keyword>
<organism evidence="3 4">
    <name type="scientific">Schizophyllum amplum</name>
    <dbReference type="NCBI Taxonomy" id="97359"/>
    <lineage>
        <taxon>Eukaryota</taxon>
        <taxon>Fungi</taxon>
        <taxon>Dikarya</taxon>
        <taxon>Basidiomycota</taxon>
        <taxon>Agaricomycotina</taxon>
        <taxon>Agaricomycetes</taxon>
        <taxon>Agaricomycetidae</taxon>
        <taxon>Agaricales</taxon>
        <taxon>Schizophyllaceae</taxon>
        <taxon>Schizophyllum</taxon>
    </lineage>
</organism>
<dbReference type="Proteomes" id="UP000320762">
    <property type="component" value="Unassembled WGS sequence"/>
</dbReference>
<keyword evidence="4" id="KW-1185">Reference proteome</keyword>
<dbReference type="EMBL" id="VDMD01000009">
    <property type="protein sequence ID" value="TRM63662.1"/>
    <property type="molecule type" value="Genomic_DNA"/>
</dbReference>
<sequence length="302" mass="34141">MPKLRDHKAIIFDVYSTLVDWDSTIYEHLKPLLSRYASSSQWTREEALNAFLGIEIDAKKRYPDKLHHEVLEIIYTELEDAIKDVDGNEYRDAGAQTNPPEPRASSTVEERRAFGRCPREMVAYPDSVEALKRLAKHFKLVVLSNIDHECFAHTHHRLSAPDTYPNDLKTYAYPEPNPKKVWYPQTVEGSKSPFTLLLTAQDTLAYKPNHKGFLIAFDQIEKDSDLLGGTGLNAKDATMVVANGLPSDIAPAHHFGMNSVWIDRDHPGDDIAAEQIGGKKWTWKFNSLAELADAVDEEIAKK</sequence>
<dbReference type="PANTHER" id="PTHR43316:SF9">
    <property type="entry name" value="ACID DEHALOGENASE, PUTATIVE (AFU_ORTHOLOGUE AFUA_6G14460)-RELATED"/>
    <property type="match status" value="1"/>
</dbReference>
<dbReference type="PANTHER" id="PTHR43316">
    <property type="entry name" value="HYDROLASE, HALOACID DELAHOGENASE-RELATED"/>
    <property type="match status" value="1"/>
</dbReference>